<protein>
    <submittedName>
        <fullName evidence="2">Uncharacterized protein</fullName>
    </submittedName>
</protein>
<proteinExistence type="predicted"/>
<dbReference type="AlphaFoldDB" id="A0A6A5UND2"/>
<evidence type="ECO:0000256" key="1">
    <source>
        <dbReference type="SAM" id="MobiDB-lite"/>
    </source>
</evidence>
<organism evidence="2 3">
    <name type="scientific">Bimuria novae-zelandiae CBS 107.79</name>
    <dbReference type="NCBI Taxonomy" id="1447943"/>
    <lineage>
        <taxon>Eukaryota</taxon>
        <taxon>Fungi</taxon>
        <taxon>Dikarya</taxon>
        <taxon>Ascomycota</taxon>
        <taxon>Pezizomycotina</taxon>
        <taxon>Dothideomycetes</taxon>
        <taxon>Pleosporomycetidae</taxon>
        <taxon>Pleosporales</taxon>
        <taxon>Massarineae</taxon>
        <taxon>Didymosphaeriaceae</taxon>
        <taxon>Bimuria</taxon>
    </lineage>
</organism>
<keyword evidence="3" id="KW-1185">Reference proteome</keyword>
<feature type="region of interest" description="Disordered" evidence="1">
    <location>
        <begin position="113"/>
        <end position="145"/>
    </location>
</feature>
<evidence type="ECO:0000313" key="3">
    <source>
        <dbReference type="Proteomes" id="UP000800036"/>
    </source>
</evidence>
<dbReference type="OrthoDB" id="5372011at2759"/>
<reference evidence="2" key="1">
    <citation type="journal article" date="2020" name="Stud. Mycol.">
        <title>101 Dothideomycetes genomes: a test case for predicting lifestyles and emergence of pathogens.</title>
        <authorList>
            <person name="Haridas S."/>
            <person name="Albert R."/>
            <person name="Binder M."/>
            <person name="Bloem J."/>
            <person name="Labutti K."/>
            <person name="Salamov A."/>
            <person name="Andreopoulos B."/>
            <person name="Baker S."/>
            <person name="Barry K."/>
            <person name="Bills G."/>
            <person name="Bluhm B."/>
            <person name="Cannon C."/>
            <person name="Castanera R."/>
            <person name="Culley D."/>
            <person name="Daum C."/>
            <person name="Ezra D."/>
            <person name="Gonzalez J."/>
            <person name="Henrissat B."/>
            <person name="Kuo A."/>
            <person name="Liang C."/>
            <person name="Lipzen A."/>
            <person name="Lutzoni F."/>
            <person name="Magnuson J."/>
            <person name="Mondo S."/>
            <person name="Nolan M."/>
            <person name="Ohm R."/>
            <person name="Pangilinan J."/>
            <person name="Park H.-J."/>
            <person name="Ramirez L."/>
            <person name="Alfaro M."/>
            <person name="Sun H."/>
            <person name="Tritt A."/>
            <person name="Yoshinaga Y."/>
            <person name="Zwiers L.-H."/>
            <person name="Turgeon B."/>
            <person name="Goodwin S."/>
            <person name="Spatafora J."/>
            <person name="Crous P."/>
            <person name="Grigoriev I."/>
        </authorList>
    </citation>
    <scope>NUCLEOTIDE SEQUENCE</scope>
    <source>
        <strain evidence="2">CBS 107.79</strain>
    </source>
</reference>
<sequence>MPHNQQYLNTVLNTPGQSSTQPPAFTSAQRSQQARGKLYTSPTAGEPYEARQKREQAAQILGNLELLIWHANARRESVAETRKHYQNVQFGLPDEDVVWKEEYEIPLEQRVKRDELGNVVHGSPARSAKGKEKDKGKRRVVSSGL</sequence>
<feature type="region of interest" description="Disordered" evidence="1">
    <location>
        <begin position="1"/>
        <end position="54"/>
    </location>
</feature>
<dbReference type="EMBL" id="ML976749">
    <property type="protein sequence ID" value="KAF1966218.1"/>
    <property type="molecule type" value="Genomic_DNA"/>
</dbReference>
<feature type="compositionally biased region" description="Polar residues" evidence="1">
    <location>
        <begin position="1"/>
        <end position="34"/>
    </location>
</feature>
<gene>
    <name evidence="2" type="ORF">BU23DRAFT_560385</name>
</gene>
<dbReference type="Proteomes" id="UP000800036">
    <property type="component" value="Unassembled WGS sequence"/>
</dbReference>
<feature type="compositionally biased region" description="Basic residues" evidence="1">
    <location>
        <begin position="136"/>
        <end position="145"/>
    </location>
</feature>
<evidence type="ECO:0000313" key="2">
    <source>
        <dbReference type="EMBL" id="KAF1966218.1"/>
    </source>
</evidence>
<accession>A0A6A5UND2</accession>
<name>A0A6A5UND2_9PLEO</name>